<dbReference type="Proteomes" id="UP000007755">
    <property type="component" value="Unassembled WGS sequence"/>
</dbReference>
<dbReference type="InParanoid" id="F4WRE2"/>
<keyword evidence="2" id="KW-1185">Reference proteome</keyword>
<gene>
    <name evidence="1" type="ORF">G5I_08392</name>
</gene>
<dbReference type="EMBL" id="GL888285">
    <property type="protein sequence ID" value="EGI63213.1"/>
    <property type="molecule type" value="Genomic_DNA"/>
</dbReference>
<proteinExistence type="predicted"/>
<reference evidence="1" key="1">
    <citation type="submission" date="2011-02" db="EMBL/GenBank/DDBJ databases">
        <title>The genome of the leaf-cutting ant Acromyrmex echinatior suggests key adaptations to social evolution and fungus farming.</title>
        <authorList>
            <person name="Nygaard S."/>
            <person name="Zhang G."/>
        </authorList>
    </citation>
    <scope>NUCLEOTIDE SEQUENCE</scope>
</reference>
<organism evidence="2">
    <name type="scientific">Acromyrmex echinatior</name>
    <name type="common">Panamanian leafcutter ant</name>
    <name type="synonym">Acromyrmex octospinosus echinatior</name>
    <dbReference type="NCBI Taxonomy" id="103372"/>
    <lineage>
        <taxon>Eukaryota</taxon>
        <taxon>Metazoa</taxon>
        <taxon>Ecdysozoa</taxon>
        <taxon>Arthropoda</taxon>
        <taxon>Hexapoda</taxon>
        <taxon>Insecta</taxon>
        <taxon>Pterygota</taxon>
        <taxon>Neoptera</taxon>
        <taxon>Endopterygota</taxon>
        <taxon>Hymenoptera</taxon>
        <taxon>Apocrita</taxon>
        <taxon>Aculeata</taxon>
        <taxon>Formicoidea</taxon>
        <taxon>Formicidae</taxon>
        <taxon>Myrmicinae</taxon>
        <taxon>Acromyrmex</taxon>
    </lineage>
</organism>
<sequence length="60" mass="6898">MTMYSDEYVSMIVEASFSFSFGKLAQRYDGDEQVAFCRVDERSERELSGGAFHVTRHHVS</sequence>
<protein>
    <submittedName>
        <fullName evidence="1">Uncharacterized protein</fullName>
    </submittedName>
</protein>
<dbReference type="AlphaFoldDB" id="F4WRE2"/>
<evidence type="ECO:0000313" key="2">
    <source>
        <dbReference type="Proteomes" id="UP000007755"/>
    </source>
</evidence>
<evidence type="ECO:0000313" key="1">
    <source>
        <dbReference type="EMBL" id="EGI63213.1"/>
    </source>
</evidence>
<accession>F4WRE2</accession>
<name>F4WRE2_ACREC</name>